<evidence type="ECO:0000256" key="5">
    <source>
        <dbReference type="PROSITE-ProRule" id="PRU00035"/>
    </source>
</evidence>
<evidence type="ECO:0000313" key="9">
    <source>
        <dbReference type="Proteomes" id="UP000593574"/>
    </source>
</evidence>
<dbReference type="PROSITE" id="PS50014">
    <property type="entry name" value="BROMODOMAIN_2"/>
    <property type="match status" value="1"/>
</dbReference>
<dbReference type="InterPro" id="IPR003960">
    <property type="entry name" value="ATPase_AAA_CS"/>
</dbReference>
<gene>
    <name evidence="8" type="ORF">Golax_009189</name>
</gene>
<dbReference type="Gene3D" id="1.10.8.60">
    <property type="match status" value="1"/>
</dbReference>
<comment type="similarity">
    <text evidence="1">Belongs to the AAA ATPase family.</text>
</comment>
<dbReference type="InterPro" id="IPR001487">
    <property type="entry name" value="Bromodomain"/>
</dbReference>
<dbReference type="PANTHER" id="PTHR23069:SF0">
    <property type="entry name" value="TAT-BINDING HOMOLOG 7"/>
    <property type="match status" value="1"/>
</dbReference>
<accession>A0A7J9ADT5</accession>
<keyword evidence="3" id="KW-0067">ATP-binding</keyword>
<dbReference type="PRINTS" id="PR00503">
    <property type="entry name" value="BROMODOMAIN"/>
</dbReference>
<dbReference type="GO" id="GO:0005634">
    <property type="term" value="C:nucleus"/>
    <property type="evidence" value="ECO:0007669"/>
    <property type="project" value="TreeGrafter"/>
</dbReference>
<evidence type="ECO:0000256" key="2">
    <source>
        <dbReference type="ARBA" id="ARBA00022741"/>
    </source>
</evidence>
<dbReference type="GO" id="GO:0005524">
    <property type="term" value="F:ATP binding"/>
    <property type="evidence" value="ECO:0007669"/>
    <property type="project" value="UniProtKB-KW"/>
</dbReference>
<dbReference type="Gene3D" id="3.40.50.300">
    <property type="entry name" value="P-loop containing nucleotide triphosphate hydrolases"/>
    <property type="match status" value="1"/>
</dbReference>
<dbReference type="InterPro" id="IPR036427">
    <property type="entry name" value="Bromodomain-like_sf"/>
</dbReference>
<dbReference type="Proteomes" id="UP000593574">
    <property type="component" value="Unassembled WGS sequence"/>
</dbReference>
<dbReference type="PROSITE" id="PS00674">
    <property type="entry name" value="AAA"/>
    <property type="match status" value="1"/>
</dbReference>
<feature type="compositionally biased region" description="Basic and acidic residues" evidence="6">
    <location>
        <begin position="258"/>
        <end position="281"/>
    </location>
</feature>
<dbReference type="InterPro" id="IPR003593">
    <property type="entry name" value="AAA+_ATPase"/>
</dbReference>
<dbReference type="SUPFAM" id="SSF52540">
    <property type="entry name" value="P-loop containing nucleoside triphosphate hydrolases"/>
    <property type="match status" value="2"/>
</dbReference>
<dbReference type="GO" id="GO:0006334">
    <property type="term" value="P:nucleosome assembly"/>
    <property type="evidence" value="ECO:0007669"/>
    <property type="project" value="TreeGrafter"/>
</dbReference>
<dbReference type="InterPro" id="IPR003959">
    <property type="entry name" value="ATPase_AAA_core"/>
</dbReference>
<reference evidence="8 9" key="1">
    <citation type="journal article" date="2019" name="Genome Biol. Evol.">
        <title>Insights into the evolution of the New World diploid cottons (Gossypium, subgenus Houzingenia) based on genome sequencing.</title>
        <authorList>
            <person name="Grover C.E."/>
            <person name="Arick M.A. 2nd"/>
            <person name="Thrash A."/>
            <person name="Conover J.L."/>
            <person name="Sanders W.S."/>
            <person name="Peterson D.G."/>
            <person name="Frelichowski J.E."/>
            <person name="Scheffler J.A."/>
            <person name="Scheffler B.E."/>
            <person name="Wendel J.F."/>
        </authorList>
    </citation>
    <scope>NUCLEOTIDE SEQUENCE [LARGE SCALE GENOMIC DNA]</scope>
    <source>
        <strain evidence="8">4</strain>
        <tissue evidence="8">Leaf</tissue>
    </source>
</reference>
<comment type="caution">
    <text evidence="8">The sequence shown here is derived from an EMBL/GenBank/DDBJ whole genome shotgun (WGS) entry which is preliminary data.</text>
</comment>
<protein>
    <recommendedName>
        <fullName evidence="7">Bromo domain-containing protein</fullName>
    </recommendedName>
</protein>
<feature type="domain" description="Bromo" evidence="7">
    <location>
        <begin position="950"/>
        <end position="1012"/>
    </location>
</feature>
<evidence type="ECO:0000256" key="4">
    <source>
        <dbReference type="ARBA" id="ARBA00023117"/>
    </source>
</evidence>
<dbReference type="GO" id="GO:0016887">
    <property type="term" value="F:ATP hydrolysis activity"/>
    <property type="evidence" value="ECO:0007669"/>
    <property type="project" value="InterPro"/>
</dbReference>
<dbReference type="GO" id="GO:0045815">
    <property type="term" value="P:transcription initiation-coupled chromatin remodeling"/>
    <property type="evidence" value="ECO:0007669"/>
    <property type="project" value="TreeGrafter"/>
</dbReference>
<dbReference type="CDD" id="cd19517">
    <property type="entry name" value="RecA-like_Yta7-like"/>
    <property type="match status" value="1"/>
</dbReference>
<dbReference type="FunFam" id="1.20.920.10:FF:000037">
    <property type="entry name" value="ATPase family AAA domain-containing protein"/>
    <property type="match status" value="1"/>
</dbReference>
<dbReference type="FunFam" id="1.10.8.60:FF:000016">
    <property type="entry name" value="ATPase family AAA domain-containing protein 2B"/>
    <property type="match status" value="1"/>
</dbReference>
<dbReference type="GO" id="GO:0003682">
    <property type="term" value="F:chromatin binding"/>
    <property type="evidence" value="ECO:0007669"/>
    <property type="project" value="TreeGrafter"/>
</dbReference>
<dbReference type="InterPro" id="IPR045199">
    <property type="entry name" value="ATAD2-like"/>
</dbReference>
<organism evidence="8 9">
    <name type="scientific">Gossypium laxum</name>
    <dbReference type="NCBI Taxonomy" id="34288"/>
    <lineage>
        <taxon>Eukaryota</taxon>
        <taxon>Viridiplantae</taxon>
        <taxon>Streptophyta</taxon>
        <taxon>Embryophyta</taxon>
        <taxon>Tracheophyta</taxon>
        <taxon>Spermatophyta</taxon>
        <taxon>Magnoliopsida</taxon>
        <taxon>eudicotyledons</taxon>
        <taxon>Gunneridae</taxon>
        <taxon>Pentapetalae</taxon>
        <taxon>rosids</taxon>
        <taxon>malvids</taxon>
        <taxon>Malvales</taxon>
        <taxon>Malvaceae</taxon>
        <taxon>Malvoideae</taxon>
        <taxon>Gossypium</taxon>
    </lineage>
</organism>
<dbReference type="AlphaFoldDB" id="A0A7J9ADT5"/>
<keyword evidence="4 5" id="KW-0103">Bromodomain</keyword>
<dbReference type="Pfam" id="PF00439">
    <property type="entry name" value="Bromodomain"/>
    <property type="match status" value="1"/>
</dbReference>
<evidence type="ECO:0000256" key="1">
    <source>
        <dbReference type="ARBA" id="ARBA00006914"/>
    </source>
</evidence>
<dbReference type="Pfam" id="PF00004">
    <property type="entry name" value="AAA"/>
    <property type="match status" value="1"/>
</dbReference>
<proteinExistence type="inferred from homology"/>
<keyword evidence="9" id="KW-1185">Reference proteome</keyword>
<dbReference type="Pfam" id="PF17862">
    <property type="entry name" value="AAA_lid_3"/>
    <property type="match status" value="1"/>
</dbReference>
<dbReference type="EMBL" id="JABEZV010000009">
    <property type="protein sequence ID" value="MBA0721674.1"/>
    <property type="molecule type" value="Genomic_DNA"/>
</dbReference>
<dbReference type="SMART" id="SM00297">
    <property type="entry name" value="BROMO"/>
    <property type="match status" value="1"/>
</dbReference>
<dbReference type="SUPFAM" id="SSF47370">
    <property type="entry name" value="Bromodomain"/>
    <property type="match status" value="1"/>
</dbReference>
<dbReference type="Gene3D" id="1.20.920.10">
    <property type="entry name" value="Bromodomain-like"/>
    <property type="match status" value="1"/>
</dbReference>
<evidence type="ECO:0000313" key="8">
    <source>
        <dbReference type="EMBL" id="MBA0721674.1"/>
    </source>
</evidence>
<sequence length="1233" mass="136833">MYSKRSGQGDGPVSGPVRTSDRLRRRPKVYGRTYLYYTPTIIRTKKSKTKTRTAASRIAKMLSSGDRSVRTSKNKATLRLLSTMYTILTVFYTSGAPNLRRSSRKRRVSVSLNNFTDSSGSGDEDMMRSSYQTLSNRVGNSVSQDESPSPKCKKTMETTETPRREGLRPRRSKAVAVKRINLDYHAEQETSEEKVGEDETENGNDLDDDAADDGQNESEGDAEDEGDGEAEGEGEDEGEDDDDDDDDDDDEEGEEEQEGRRRYDLRNRADVRRLSMNESKQRARSPRRVLHQGMGTKVSRDVRKGGSRVHKRHCLTRTEDSDDSLLVDELDQGPAIPWGRGGSKSGQPWLFGGLDMHVTAAWGLNVAASGWGHQSDAFATLTSGIQTAGPSSKGGADIQPLQVDESVSFDEIGGLSEYIDALKEMVFFPLLYPDFFASYHITPPRGVLLCGPPGTGKTLIARALACAASKAGQKVSFYMRKGADVLSKWVGEAERQLKLLFEEAQRNQPSIIFFDEIDGLAPVRSSKQEQIHNSIVSTLLALMDGLDSRGQVVLIGATNRIDAIDGALRRPGRFDREFNFPLPGCEARAEILDIHTRKWKQPPSKELKMELAASCVGYCGADLKALCTEAAIRAFREKYPQVYTSDDKFLIDVESVKVEKYHFIEAMSTITPAAHRGSVVQSRPLSLVVAPCLQRHLQNVMNYISDIFPPLTVSSELTKLSMLSYGSAIPLVYRPRLLLCGGDGVGLDHIGPAVLHELEKFPVHSLGLPSLLSDPSAKTPEEAVVHIFGEARRATPSILYIPQFNLWWDTAHEQLRAVLLTLLEELPSDLPILLLGTSSISLAEFDGNPYSIFPQRSVYQVDKPSTEDRSLFFDHLIEAAMSVLLEFVTKRPKESASLPELPKVPKVASGPKVSELKAKVEAEQHALRRLRMCLRDVCNRILYDKRFSAFHYPVTDEDAPNYHSIIQNPMDIATLLQRVDSGQYLTCSSFLQDVDLVVANAKAYNGDDYNGSRIVSRAYELRDSVHGMLSQMDPSLVAYCDKIAAQGGPANMPDGIGVSSLPSVPVVQQGTITRASARLRNVQPETNLQSYEALKWPKKNADTALSEDKLRNADSIQTKLASQTLEANENCERPESSFGDGNQQETCTEWCDVIDGSGSKEARMSDCEFSKQVETVKQLFVERTENYGIPELERLYSRIMKGIFESREKGVGDYPKPSILKFLIQFAEDEANF</sequence>
<dbReference type="GO" id="GO:0042393">
    <property type="term" value="F:histone binding"/>
    <property type="evidence" value="ECO:0007669"/>
    <property type="project" value="TreeGrafter"/>
</dbReference>
<evidence type="ECO:0000256" key="6">
    <source>
        <dbReference type="SAM" id="MobiDB-lite"/>
    </source>
</evidence>
<feature type="compositionally biased region" description="Basic and acidic residues" evidence="6">
    <location>
        <begin position="180"/>
        <end position="194"/>
    </location>
</feature>
<dbReference type="GO" id="GO:0006337">
    <property type="term" value="P:nucleosome disassembly"/>
    <property type="evidence" value="ECO:0007669"/>
    <property type="project" value="TreeGrafter"/>
</dbReference>
<name>A0A7J9ADT5_9ROSI</name>
<feature type="compositionally biased region" description="Polar residues" evidence="6">
    <location>
        <begin position="133"/>
        <end position="147"/>
    </location>
</feature>
<dbReference type="PANTHER" id="PTHR23069">
    <property type="entry name" value="AAA DOMAIN-CONTAINING"/>
    <property type="match status" value="1"/>
</dbReference>
<feature type="compositionally biased region" description="Acidic residues" evidence="6">
    <location>
        <begin position="195"/>
        <end position="257"/>
    </location>
</feature>
<dbReference type="InterPro" id="IPR041569">
    <property type="entry name" value="AAA_lid_3"/>
</dbReference>
<keyword evidence="2" id="KW-0547">Nucleotide-binding</keyword>
<dbReference type="FunFam" id="3.40.50.300:FF:000061">
    <property type="entry name" value="ATPase family, AAA domain-containing 2"/>
    <property type="match status" value="1"/>
</dbReference>
<evidence type="ECO:0000259" key="7">
    <source>
        <dbReference type="PROSITE" id="PS50014"/>
    </source>
</evidence>
<dbReference type="InterPro" id="IPR027417">
    <property type="entry name" value="P-loop_NTPase"/>
</dbReference>
<feature type="region of interest" description="Disordered" evidence="6">
    <location>
        <begin position="1"/>
        <end position="25"/>
    </location>
</feature>
<feature type="region of interest" description="Disordered" evidence="6">
    <location>
        <begin position="133"/>
        <end position="289"/>
    </location>
</feature>
<evidence type="ECO:0000256" key="3">
    <source>
        <dbReference type="ARBA" id="ARBA00022840"/>
    </source>
</evidence>
<dbReference type="CDD" id="cd05528">
    <property type="entry name" value="Bromo_AAA"/>
    <property type="match status" value="1"/>
</dbReference>
<feature type="compositionally biased region" description="Basic and acidic residues" evidence="6">
    <location>
        <begin position="154"/>
        <end position="168"/>
    </location>
</feature>
<dbReference type="SMART" id="SM00382">
    <property type="entry name" value="AAA"/>
    <property type="match status" value="1"/>
</dbReference>